<dbReference type="AlphaFoldDB" id="A0A7Y9EL65"/>
<comment type="caution">
    <text evidence="1">The sequence shown here is derived from an EMBL/GenBank/DDBJ whole genome shotgun (WGS) entry which is preliminary data.</text>
</comment>
<evidence type="ECO:0000313" key="1">
    <source>
        <dbReference type="EMBL" id="NYD49712.1"/>
    </source>
</evidence>
<gene>
    <name evidence="1" type="ORF">BJY14_005695</name>
</gene>
<proteinExistence type="predicted"/>
<dbReference type="RefSeq" id="WP_179846382.1">
    <property type="nucleotide sequence ID" value="NZ_JACCBA010000001.1"/>
</dbReference>
<organism evidence="1 2">
    <name type="scientific">Actinomadura luteofluorescens</name>
    <dbReference type="NCBI Taxonomy" id="46163"/>
    <lineage>
        <taxon>Bacteria</taxon>
        <taxon>Bacillati</taxon>
        <taxon>Actinomycetota</taxon>
        <taxon>Actinomycetes</taxon>
        <taxon>Streptosporangiales</taxon>
        <taxon>Thermomonosporaceae</taxon>
        <taxon>Actinomadura</taxon>
    </lineage>
</organism>
<name>A0A7Y9EL65_9ACTN</name>
<accession>A0A7Y9EL65</accession>
<dbReference type="Proteomes" id="UP000529783">
    <property type="component" value="Unassembled WGS sequence"/>
</dbReference>
<evidence type="ECO:0000313" key="2">
    <source>
        <dbReference type="Proteomes" id="UP000529783"/>
    </source>
</evidence>
<protein>
    <submittedName>
        <fullName evidence="1">Uncharacterized protein</fullName>
    </submittedName>
</protein>
<sequence>MAEQVVADARSTLLFLLNSAGRKSRTAPIRTSFVGIPVMPEGGRGARTRPGPMAALVKRHDATALDLYLLLMALASAEPYDVTRDARFFARALDLKDGRGRFNTGAISKAWARLERQNLITRARKGRVASITPRLESGEGSEADKYTPPSGANGDYYLRVPFDYWLTGDPTLHERLTLPEKAMLLISLARLKNEFRLTAANAARWYGVSQETAQRGLQGLVEKKVLGRRRERRAAPEAPEGFTIDTYYSLTGAFRLPKRVATDQAAR</sequence>
<keyword evidence="2" id="KW-1185">Reference proteome</keyword>
<reference evidence="1 2" key="1">
    <citation type="submission" date="2020-07" db="EMBL/GenBank/DDBJ databases">
        <title>Sequencing the genomes of 1000 actinobacteria strains.</title>
        <authorList>
            <person name="Klenk H.-P."/>
        </authorList>
    </citation>
    <scope>NUCLEOTIDE SEQUENCE [LARGE SCALE GENOMIC DNA]</scope>
    <source>
        <strain evidence="1 2">DSM 40398</strain>
    </source>
</reference>
<dbReference type="EMBL" id="JACCBA010000001">
    <property type="protein sequence ID" value="NYD49712.1"/>
    <property type="molecule type" value="Genomic_DNA"/>
</dbReference>